<dbReference type="EMBL" id="CAUYUJ010014814">
    <property type="protein sequence ID" value="CAK0846286.1"/>
    <property type="molecule type" value="Genomic_DNA"/>
</dbReference>
<evidence type="ECO:0000313" key="1">
    <source>
        <dbReference type="EMBL" id="CAK0846286.1"/>
    </source>
</evidence>
<dbReference type="Gene3D" id="3.40.30.10">
    <property type="entry name" value="Glutaredoxin"/>
    <property type="match status" value="1"/>
</dbReference>
<organism evidence="1 2">
    <name type="scientific">Prorocentrum cordatum</name>
    <dbReference type="NCBI Taxonomy" id="2364126"/>
    <lineage>
        <taxon>Eukaryota</taxon>
        <taxon>Sar</taxon>
        <taxon>Alveolata</taxon>
        <taxon>Dinophyceae</taxon>
        <taxon>Prorocentrales</taxon>
        <taxon>Prorocentraceae</taxon>
        <taxon>Prorocentrum</taxon>
    </lineage>
</organism>
<comment type="caution">
    <text evidence="1">The sequence shown here is derived from an EMBL/GenBank/DDBJ whole genome shotgun (WGS) entry which is preliminary data.</text>
</comment>
<accession>A0ABN9TK15</accession>
<name>A0ABN9TK15_9DINO</name>
<reference evidence="1" key="1">
    <citation type="submission" date="2023-10" db="EMBL/GenBank/DDBJ databases">
        <authorList>
            <person name="Chen Y."/>
            <person name="Shah S."/>
            <person name="Dougan E. K."/>
            <person name="Thang M."/>
            <person name="Chan C."/>
        </authorList>
    </citation>
    <scope>NUCLEOTIDE SEQUENCE [LARGE SCALE GENOMIC DNA]</scope>
</reference>
<proteinExistence type="predicted"/>
<evidence type="ECO:0000313" key="2">
    <source>
        <dbReference type="Proteomes" id="UP001189429"/>
    </source>
</evidence>
<protein>
    <recommendedName>
        <fullName evidence="3">Iodothyronine deiodinase</fullName>
    </recommendedName>
</protein>
<dbReference type="PANTHER" id="PTHR11781:SF22">
    <property type="entry name" value="TYPE I IODOTHYRONINE DEIODINASE"/>
    <property type="match status" value="1"/>
</dbReference>
<dbReference type="Pfam" id="PF00837">
    <property type="entry name" value="T4_deiodinase"/>
    <property type="match status" value="1"/>
</dbReference>
<dbReference type="PANTHER" id="PTHR11781">
    <property type="entry name" value="IODOTHYRONINE DEIODINASE"/>
    <property type="match status" value="1"/>
</dbReference>
<dbReference type="InterPro" id="IPR000643">
    <property type="entry name" value="Iodothyronine_deiodinase"/>
</dbReference>
<evidence type="ECO:0008006" key="3">
    <source>
        <dbReference type="Google" id="ProtNLM"/>
    </source>
</evidence>
<gene>
    <name evidence="1" type="ORF">PCOR1329_LOCUS39838</name>
</gene>
<sequence>MPLLEKLRTEHPHVDCLYVGIREVHPQERNTATGTLGKFNGRDGVDGPDGLWNIPQPKSIEERLERMQWWYREYSKVCEDRNEPKMEVPWVLDTMEDDVDKAYNVYPFRIYVVQDGIVLYRGGHGPFAQSIAKVQSVIATNA</sequence>
<dbReference type="Proteomes" id="UP001189429">
    <property type="component" value="Unassembled WGS sequence"/>
</dbReference>
<keyword evidence="2" id="KW-1185">Reference proteome</keyword>